<evidence type="ECO:0000313" key="2">
    <source>
        <dbReference type="EMBL" id="MFC6010701.1"/>
    </source>
</evidence>
<evidence type="ECO:0008006" key="4">
    <source>
        <dbReference type="Google" id="ProtNLM"/>
    </source>
</evidence>
<evidence type="ECO:0000256" key="1">
    <source>
        <dbReference type="SAM" id="SignalP"/>
    </source>
</evidence>
<accession>A0ABW1JMP7</accession>
<feature type="signal peptide" evidence="1">
    <location>
        <begin position="1"/>
        <end position="30"/>
    </location>
</feature>
<dbReference type="Proteomes" id="UP001596223">
    <property type="component" value="Unassembled WGS sequence"/>
</dbReference>
<evidence type="ECO:0000313" key="3">
    <source>
        <dbReference type="Proteomes" id="UP001596223"/>
    </source>
</evidence>
<protein>
    <recommendedName>
        <fullName evidence="4">Ig-like domain repeat protein</fullName>
    </recommendedName>
</protein>
<feature type="chain" id="PRO_5046242720" description="Ig-like domain repeat protein" evidence="1">
    <location>
        <begin position="31"/>
        <end position="131"/>
    </location>
</feature>
<dbReference type="RefSeq" id="WP_378600980.1">
    <property type="nucleotide sequence ID" value="NZ_JBHSQN010000002.1"/>
</dbReference>
<dbReference type="InterPro" id="IPR006311">
    <property type="entry name" value="TAT_signal"/>
</dbReference>
<organism evidence="2 3">
    <name type="scientific">Nocardia lasii</name>
    <dbReference type="NCBI Taxonomy" id="1616107"/>
    <lineage>
        <taxon>Bacteria</taxon>
        <taxon>Bacillati</taxon>
        <taxon>Actinomycetota</taxon>
        <taxon>Actinomycetes</taxon>
        <taxon>Mycobacteriales</taxon>
        <taxon>Nocardiaceae</taxon>
        <taxon>Nocardia</taxon>
    </lineage>
</organism>
<proteinExistence type="predicted"/>
<sequence>MSDRKSAVALAAVATAMLAATALGAPTASAGVSQLTVKPDISVGSSTNYGTGCTHQLLARLSVGIAPVSFYDNGALLAVVAPLDGLAMMNWVPSYEGAHTLTAVQEGVANSVTVSVGRGFLFGYACVVTGG</sequence>
<dbReference type="PROSITE" id="PS51318">
    <property type="entry name" value="TAT"/>
    <property type="match status" value="1"/>
</dbReference>
<name>A0ABW1JMP7_9NOCA</name>
<reference evidence="3" key="1">
    <citation type="journal article" date="2019" name="Int. J. Syst. Evol. Microbiol.">
        <title>The Global Catalogue of Microorganisms (GCM) 10K type strain sequencing project: providing services to taxonomists for standard genome sequencing and annotation.</title>
        <authorList>
            <consortium name="The Broad Institute Genomics Platform"/>
            <consortium name="The Broad Institute Genome Sequencing Center for Infectious Disease"/>
            <person name="Wu L."/>
            <person name="Ma J."/>
        </authorList>
    </citation>
    <scope>NUCLEOTIDE SEQUENCE [LARGE SCALE GENOMIC DNA]</scope>
    <source>
        <strain evidence="3">CCUG 36956</strain>
    </source>
</reference>
<keyword evidence="1" id="KW-0732">Signal</keyword>
<gene>
    <name evidence="2" type="ORF">ACFP3H_06525</name>
</gene>
<comment type="caution">
    <text evidence="2">The sequence shown here is derived from an EMBL/GenBank/DDBJ whole genome shotgun (WGS) entry which is preliminary data.</text>
</comment>
<keyword evidence="3" id="KW-1185">Reference proteome</keyword>
<dbReference type="EMBL" id="JBHSQN010000002">
    <property type="protein sequence ID" value="MFC6010701.1"/>
    <property type="molecule type" value="Genomic_DNA"/>
</dbReference>